<comment type="caution">
    <text evidence="1">The sequence shown here is derived from an EMBL/GenBank/DDBJ whole genome shotgun (WGS) entry which is preliminary data.</text>
</comment>
<name>A0A327M0M6_9PROT</name>
<evidence type="ECO:0000313" key="2">
    <source>
        <dbReference type="Proteomes" id="UP000249065"/>
    </source>
</evidence>
<dbReference type="RefSeq" id="WP_111472326.1">
    <property type="nucleotide sequence ID" value="NZ_QLIX01000030.1"/>
</dbReference>
<keyword evidence="2" id="KW-1185">Reference proteome</keyword>
<evidence type="ECO:0000313" key="1">
    <source>
        <dbReference type="EMBL" id="RAI55914.1"/>
    </source>
</evidence>
<gene>
    <name evidence="1" type="ORF">DOO78_23485</name>
</gene>
<dbReference type="OrthoDB" id="9067983at2"/>
<organism evidence="1 2">
    <name type="scientific">Roseicella frigidaeris</name>
    <dbReference type="NCBI Taxonomy" id="2230885"/>
    <lineage>
        <taxon>Bacteria</taxon>
        <taxon>Pseudomonadati</taxon>
        <taxon>Pseudomonadota</taxon>
        <taxon>Alphaproteobacteria</taxon>
        <taxon>Acetobacterales</taxon>
        <taxon>Roseomonadaceae</taxon>
        <taxon>Roseicella</taxon>
    </lineage>
</organism>
<proteinExistence type="predicted"/>
<dbReference type="Proteomes" id="UP000249065">
    <property type="component" value="Unassembled WGS sequence"/>
</dbReference>
<protein>
    <submittedName>
        <fullName evidence="1">Uncharacterized protein</fullName>
    </submittedName>
</protein>
<dbReference type="AlphaFoldDB" id="A0A327M0M6"/>
<dbReference type="EMBL" id="QLIX01000030">
    <property type="protein sequence ID" value="RAI55914.1"/>
    <property type="molecule type" value="Genomic_DNA"/>
</dbReference>
<reference evidence="2" key="1">
    <citation type="submission" date="2018-06" db="EMBL/GenBank/DDBJ databases">
        <authorList>
            <person name="Khan S.A."/>
        </authorList>
    </citation>
    <scope>NUCLEOTIDE SEQUENCE [LARGE SCALE GENOMIC DNA]</scope>
    <source>
        <strain evidence="2">DB-1506</strain>
    </source>
</reference>
<accession>A0A327M0M6</accession>
<sequence length="80" mass="8446">MRALSAIADAPQGGRNVALLRRATLMGGYLAAGAIGEAEVERELVAAGTAAGLPRHEVVATIKSGIRRGLQRPIEWEARR</sequence>